<comment type="caution">
    <text evidence="1">The sequence shown here is derived from an EMBL/GenBank/DDBJ whole genome shotgun (WGS) entry which is preliminary data.</text>
</comment>
<protein>
    <submittedName>
        <fullName evidence="1">Uncharacterized protein</fullName>
    </submittedName>
</protein>
<organism evidence="1 2">
    <name type="scientific">Corallincola platygyrae</name>
    <dbReference type="NCBI Taxonomy" id="1193278"/>
    <lineage>
        <taxon>Bacteria</taxon>
        <taxon>Pseudomonadati</taxon>
        <taxon>Pseudomonadota</taxon>
        <taxon>Gammaproteobacteria</taxon>
        <taxon>Alteromonadales</taxon>
        <taxon>Psychromonadaceae</taxon>
        <taxon>Corallincola</taxon>
    </lineage>
</organism>
<dbReference type="Proteomes" id="UP001597380">
    <property type="component" value="Unassembled WGS sequence"/>
</dbReference>
<sequence>MSTSSVFSQSPDYPIKQFRLAFSNWYTQSQGQESPEKAGETELLVEASILVDGEVIGRITFDGKSQVAIRPGQNSWSDPFPVPNWQRKHFEVRTFSKVQEGSAKVTSYRVKSSGDSGGLGVHYSSSIETHQSLLAGAPLNNNGYSSFRHYFGPSAMVTDGWDGRDVVLIVGDSIGFGDYFGRSFVTQGLSLMPTRTPFINLSVQGTRPSDQSSKERGAFAFKSGLIDDVTDMNGGTPGFTQILSQHGANDAHAKDGQRLFGKLKVFWKFLNNQWPEIPITQTTLTPKTKKNSRWYQSRLSQQSSFSPPGSDRWQLEDRLHPLPKELHSIINLREAWTGSKNGWRWRELSCNAKLQGPVSRGEQALQVSSPLPEGAKLVIAPGTDSAEATYGDVINITSTPTSYLVELSSPLKSDHEKGTDVFCTMSRDGTHPTGSYALSFGAEVINQWRHQYLKLNSNTQDVL</sequence>
<dbReference type="EMBL" id="JBHUHT010000013">
    <property type="protein sequence ID" value="MFD2096747.1"/>
    <property type="molecule type" value="Genomic_DNA"/>
</dbReference>
<evidence type="ECO:0000313" key="1">
    <source>
        <dbReference type="EMBL" id="MFD2096747.1"/>
    </source>
</evidence>
<name>A0ABW4XN91_9GAMM</name>
<keyword evidence="2" id="KW-1185">Reference proteome</keyword>
<accession>A0ABW4XN91</accession>
<proteinExistence type="predicted"/>
<dbReference type="SUPFAM" id="SSF52266">
    <property type="entry name" value="SGNH hydrolase"/>
    <property type="match status" value="1"/>
</dbReference>
<reference evidence="2" key="1">
    <citation type="journal article" date="2019" name="Int. J. Syst. Evol. Microbiol.">
        <title>The Global Catalogue of Microorganisms (GCM) 10K type strain sequencing project: providing services to taxonomists for standard genome sequencing and annotation.</title>
        <authorList>
            <consortium name="The Broad Institute Genomics Platform"/>
            <consortium name="The Broad Institute Genome Sequencing Center for Infectious Disease"/>
            <person name="Wu L."/>
            <person name="Ma J."/>
        </authorList>
    </citation>
    <scope>NUCLEOTIDE SEQUENCE [LARGE SCALE GENOMIC DNA]</scope>
    <source>
        <strain evidence="2">CGMCC 1.10992</strain>
    </source>
</reference>
<evidence type="ECO:0000313" key="2">
    <source>
        <dbReference type="Proteomes" id="UP001597380"/>
    </source>
</evidence>
<gene>
    <name evidence="1" type="ORF">ACFSJ3_12185</name>
</gene>